<proteinExistence type="predicted"/>
<evidence type="ECO:0000259" key="1">
    <source>
        <dbReference type="PROSITE" id="PS51379"/>
    </source>
</evidence>
<comment type="caution">
    <text evidence="2">The sequence shown here is derived from an EMBL/GenBank/DDBJ whole genome shotgun (WGS) entry which is preliminary data.</text>
</comment>
<dbReference type="Proteomes" id="UP001549047">
    <property type="component" value="Unassembled WGS sequence"/>
</dbReference>
<reference evidence="2 3" key="1">
    <citation type="submission" date="2024-06" db="EMBL/GenBank/DDBJ databases">
        <title>Genomic Encyclopedia of Type Strains, Phase IV (KMG-IV): sequencing the most valuable type-strain genomes for metagenomic binning, comparative biology and taxonomic classification.</title>
        <authorList>
            <person name="Goeker M."/>
        </authorList>
    </citation>
    <scope>NUCLEOTIDE SEQUENCE [LARGE SCALE GENOMIC DNA]</scope>
    <source>
        <strain evidence="2 3">DSM 29780</strain>
    </source>
</reference>
<dbReference type="EMBL" id="JBEPMB010000001">
    <property type="protein sequence ID" value="MET3612306.1"/>
    <property type="molecule type" value="Genomic_DNA"/>
</dbReference>
<accession>A0ABV2IUZ0</accession>
<dbReference type="RefSeq" id="WP_354554876.1">
    <property type="nucleotide sequence ID" value="NZ_JBEPMB010000001.1"/>
</dbReference>
<dbReference type="InterPro" id="IPR017896">
    <property type="entry name" value="4Fe4S_Fe-S-bd"/>
</dbReference>
<name>A0ABV2IUZ0_9HYPH</name>
<feature type="domain" description="4Fe-4S ferredoxin-type" evidence="1">
    <location>
        <begin position="143"/>
        <end position="174"/>
    </location>
</feature>
<evidence type="ECO:0000313" key="2">
    <source>
        <dbReference type="EMBL" id="MET3612306.1"/>
    </source>
</evidence>
<evidence type="ECO:0000313" key="3">
    <source>
        <dbReference type="Proteomes" id="UP001549047"/>
    </source>
</evidence>
<sequence>MSAFGVLGALEEALRPSGIRLRGVVSFGDGAGPTLSDGKTARALVLLGNVGGSIWPAFSAWHMTYVGDDPLDTWSKAVITPIAEEMRATAFFPSDQPYMPFQQWAVLAEGLTASPFGILIHPIYGTWHGYRAALAFADPIAPERRTVSGAPCESCVGKPCLSTCPVGAISASGFEVGACRAHLLTEEGRTGCMVAGCLARHSCPAGAEYRYSDEQLRFHMEALFR</sequence>
<organism evidence="2 3">
    <name type="scientific">Rhizobium aquaticum</name>
    <dbReference type="NCBI Taxonomy" id="1549636"/>
    <lineage>
        <taxon>Bacteria</taxon>
        <taxon>Pseudomonadati</taxon>
        <taxon>Pseudomonadota</taxon>
        <taxon>Alphaproteobacteria</taxon>
        <taxon>Hyphomicrobiales</taxon>
        <taxon>Rhizobiaceae</taxon>
        <taxon>Rhizobium/Agrobacterium group</taxon>
        <taxon>Rhizobium</taxon>
    </lineage>
</organism>
<protein>
    <submittedName>
        <fullName evidence="2">Ferredoxin</fullName>
    </submittedName>
</protein>
<gene>
    <name evidence="2" type="ORF">ABID16_000611</name>
</gene>
<dbReference type="PROSITE" id="PS51379">
    <property type="entry name" value="4FE4S_FER_2"/>
    <property type="match status" value="1"/>
</dbReference>
<keyword evidence="3" id="KW-1185">Reference proteome</keyword>